<evidence type="ECO:0000313" key="3">
    <source>
        <dbReference type="Proteomes" id="UP000249720"/>
    </source>
</evidence>
<keyword evidence="1" id="KW-0732">Signal</keyword>
<name>A0A2W7TK98_9BACT</name>
<organism evidence="2 3">
    <name type="scientific">Hydrotalea sandarakina</name>
    <dbReference type="NCBI Taxonomy" id="1004304"/>
    <lineage>
        <taxon>Bacteria</taxon>
        <taxon>Pseudomonadati</taxon>
        <taxon>Bacteroidota</taxon>
        <taxon>Chitinophagia</taxon>
        <taxon>Chitinophagales</taxon>
        <taxon>Chitinophagaceae</taxon>
        <taxon>Hydrotalea</taxon>
    </lineage>
</organism>
<dbReference type="Proteomes" id="UP000249720">
    <property type="component" value="Unassembled WGS sequence"/>
</dbReference>
<protein>
    <submittedName>
        <fullName evidence="2">Uncharacterized protein DUF4835</fullName>
    </submittedName>
</protein>
<dbReference type="EMBL" id="QKZV01000003">
    <property type="protein sequence ID" value="PZX63642.1"/>
    <property type="molecule type" value="Genomic_DNA"/>
</dbReference>
<proteinExistence type="predicted"/>
<reference evidence="2 3" key="1">
    <citation type="submission" date="2018-06" db="EMBL/GenBank/DDBJ databases">
        <title>Genomic Encyclopedia of Archaeal and Bacterial Type Strains, Phase II (KMG-II): from individual species to whole genera.</title>
        <authorList>
            <person name="Goeker M."/>
        </authorList>
    </citation>
    <scope>NUCLEOTIDE SEQUENCE [LARGE SCALE GENOMIC DNA]</scope>
    <source>
        <strain evidence="2 3">DSM 23241</strain>
    </source>
</reference>
<feature type="chain" id="PRO_5016057695" evidence="1">
    <location>
        <begin position="22"/>
        <end position="308"/>
    </location>
</feature>
<dbReference type="AlphaFoldDB" id="A0A2W7TK98"/>
<dbReference type="Pfam" id="PF16119">
    <property type="entry name" value="DUF4835"/>
    <property type="match status" value="1"/>
</dbReference>
<gene>
    <name evidence="2" type="ORF">LX80_01293</name>
</gene>
<dbReference type="InterPro" id="IPR032274">
    <property type="entry name" value="DUF4835"/>
</dbReference>
<dbReference type="OrthoDB" id="9773381at2"/>
<dbReference type="RefSeq" id="WP_111294425.1">
    <property type="nucleotide sequence ID" value="NZ_QKZV01000003.1"/>
</dbReference>
<evidence type="ECO:0000256" key="1">
    <source>
        <dbReference type="SAM" id="SignalP"/>
    </source>
</evidence>
<comment type="caution">
    <text evidence="2">The sequence shown here is derived from an EMBL/GenBank/DDBJ whole genome shotgun (WGS) entry which is preliminary data.</text>
</comment>
<sequence>MRNFFIILLVFSFSLVHFGFAQELQAKVTINASRVNTTIDKKIFTTLQSQLTNFLNSRKWTDDQFNPAEKIVCSFLFNIESMPQTNVFTSSLIIQAARPVYNSTYQAALVNFQDPDVTFKYIEFQPIEFNDNRVQGSDPLVANLTAVLAYYAYVIIGLDYDSFAPKAGQPYFLKAQNIVNNAPEDASISGWRAFDGLRNRYWLVDNLTNNANNILHTVIYDYYRLGLDNMYDNEQQGRSGVLQALNLLQSFNREHPNTMFVQFFMQTKVQELIGLFVKANADEKMKALDVFTNLDVGNATKYKEQLQL</sequence>
<accession>A0A2W7TK98</accession>
<evidence type="ECO:0000313" key="2">
    <source>
        <dbReference type="EMBL" id="PZX63642.1"/>
    </source>
</evidence>
<keyword evidence="3" id="KW-1185">Reference proteome</keyword>
<feature type="signal peptide" evidence="1">
    <location>
        <begin position="1"/>
        <end position="21"/>
    </location>
</feature>